<dbReference type="RefSeq" id="WP_058032052.1">
    <property type="nucleotide sequence ID" value="NZ_CP013188.1"/>
</dbReference>
<evidence type="ECO:0000313" key="14">
    <source>
        <dbReference type="Proteomes" id="UP000061457"/>
    </source>
</evidence>
<keyword evidence="7 8" id="KW-0998">Cell outer membrane</keyword>
<evidence type="ECO:0000256" key="4">
    <source>
        <dbReference type="ARBA" id="ARBA00022692"/>
    </source>
</evidence>
<evidence type="ECO:0000256" key="7">
    <source>
        <dbReference type="ARBA" id="ARBA00023237"/>
    </source>
</evidence>
<dbReference type="STRING" id="161398.PP2015_3700"/>
<evidence type="ECO:0000313" key="13">
    <source>
        <dbReference type="EMBL" id="ALO44172.1"/>
    </source>
</evidence>
<evidence type="ECO:0000256" key="1">
    <source>
        <dbReference type="ARBA" id="ARBA00004571"/>
    </source>
</evidence>
<dbReference type="Pfam" id="PF07715">
    <property type="entry name" value="Plug"/>
    <property type="match status" value="1"/>
</dbReference>
<dbReference type="Gene3D" id="2.40.170.20">
    <property type="entry name" value="TonB-dependent receptor, beta-barrel domain"/>
    <property type="match status" value="1"/>
</dbReference>
<evidence type="ECO:0000259" key="12">
    <source>
        <dbReference type="Pfam" id="PF07715"/>
    </source>
</evidence>
<dbReference type="InterPro" id="IPR039426">
    <property type="entry name" value="TonB-dep_rcpt-like"/>
</dbReference>
<reference evidence="13 14" key="1">
    <citation type="submission" date="2015-11" db="EMBL/GenBank/DDBJ databases">
        <authorList>
            <person name="Zhang Y."/>
            <person name="Guo Z."/>
        </authorList>
    </citation>
    <scope>NUCLEOTIDE SEQUENCE [LARGE SCALE GENOMIC DNA]</scope>
    <source>
        <strain evidence="13 14">KCTC 12086</strain>
    </source>
</reference>
<dbReference type="Pfam" id="PF00593">
    <property type="entry name" value="TonB_dep_Rec_b-barrel"/>
    <property type="match status" value="1"/>
</dbReference>
<dbReference type="InterPro" id="IPR036942">
    <property type="entry name" value="Beta-barrel_TonB_sf"/>
</dbReference>
<keyword evidence="10" id="KW-0732">Signal</keyword>
<comment type="similarity">
    <text evidence="8 9">Belongs to the TonB-dependent receptor family.</text>
</comment>
<comment type="subcellular location">
    <subcellularLocation>
        <location evidence="1 8">Cell outer membrane</location>
        <topology evidence="1 8">Multi-pass membrane protein</topology>
    </subcellularLocation>
</comment>
<dbReference type="Gene3D" id="2.170.130.10">
    <property type="entry name" value="TonB-dependent receptor, plug domain"/>
    <property type="match status" value="1"/>
</dbReference>
<keyword evidence="13" id="KW-0675">Receptor</keyword>
<feature type="chain" id="PRO_5006601198" evidence="10">
    <location>
        <begin position="29"/>
        <end position="976"/>
    </location>
</feature>
<evidence type="ECO:0000256" key="8">
    <source>
        <dbReference type="PROSITE-ProRule" id="PRU01360"/>
    </source>
</evidence>
<evidence type="ECO:0000256" key="5">
    <source>
        <dbReference type="ARBA" id="ARBA00023077"/>
    </source>
</evidence>
<keyword evidence="2 8" id="KW-0813">Transport</keyword>
<feature type="domain" description="TonB-dependent receptor-like beta-barrel" evidence="11">
    <location>
        <begin position="488"/>
        <end position="942"/>
    </location>
</feature>
<sequence length="976" mass="106222">MKKNKLNIAISTALAASLSGFVAAPAFANEADSKDEASKIERVEVTGSRIARYEFSQPAPTITLTGEEIERAGIPDLASVLSELPAIGATATIRANSGSNSAAGSSSIDLRRLGTARTLVLVNGKRHVAGSAGSSTVDLSTIPSSLIKRVDVITGGASAIYGSDAVSGVVNIVLRDDFEGLEVKASYSNSTEGVGNRNLTTSLLAGATTSDGKGNVTFFVGKDVIDEVMARDIRNYNTDGHVPNPENTGEEDGILDRIWVKNVTSERISPNGVLLAGPYNYTFSNDGVGELMPTRDLTSSFAFGSFPDGCKYCFNPSDYENFLPQREKVTVATTFNYEVSEELNFYSDVKYVRADIAQQFQPSFRFNRDRVNIAENPFIPQATKDFFAAEGIETAFANKFFDEIGNRSADNKRETFRMVFGAKGAFELSETPFDYDVYYSNGRTENDRITQNDLIVGNYVAAIDAVIDPETGKAACRANVASAQPDGYSNPATVNRDACVPYNPFGNGLASQAAQDWVTADVQRNDTIKQRYFGGSVSFDTAEFFELPGGAVGVAVGYEKRWESSETITDELTRSGAMANAATPNTYGEYDVSETFIETSLPILADAFLAHELTLDAAYRKADYSHAGKVDSWKTGFMWSPIEGYSLRGTYGEAVRAPNIAEAFSPRSPGFGRVADPCDADNIGDQPNRAKNCAALGIPTDFQPDDAVSKRVISGGNPNLEVESSESLTVGLVMNPIDDLTFSIDYYDIEITDAIDSLSVQTVADNCVDGPDLDPTFCGQVTRDPSTLEITQVESGELNTAKLELKGIDFDLKYKLDLADFNLPGEARVNLFLSHTLEFNTYQFQNRPELISREHGELGDPELQGNFSVNYRLDDLSVTWSTRFIDRSALIDLEDTLTADGEPRGDTTEDQEHSYIGSHFTHDISARYNLDNATIEVGFRNVFDKLLPDYVSGNGSGSSLYDPWGRRVFANVTYKF</sequence>
<feature type="signal peptide" evidence="10">
    <location>
        <begin position="1"/>
        <end position="28"/>
    </location>
</feature>
<evidence type="ECO:0000256" key="6">
    <source>
        <dbReference type="ARBA" id="ARBA00023136"/>
    </source>
</evidence>
<evidence type="ECO:0000259" key="11">
    <source>
        <dbReference type="Pfam" id="PF00593"/>
    </source>
</evidence>
<protein>
    <submittedName>
        <fullName evidence="13">TonB-denpendent receptor</fullName>
    </submittedName>
</protein>
<keyword evidence="3 8" id="KW-1134">Transmembrane beta strand</keyword>
<evidence type="ECO:0000256" key="10">
    <source>
        <dbReference type="SAM" id="SignalP"/>
    </source>
</evidence>
<keyword evidence="5 9" id="KW-0798">TonB box</keyword>
<dbReference type="AlphaFoldDB" id="A0A0S2K734"/>
<dbReference type="PANTHER" id="PTHR47234">
    <property type="match status" value="1"/>
</dbReference>
<keyword evidence="6 8" id="KW-0472">Membrane</keyword>
<proteinExistence type="inferred from homology"/>
<evidence type="ECO:0000256" key="9">
    <source>
        <dbReference type="RuleBase" id="RU003357"/>
    </source>
</evidence>
<keyword evidence="14" id="KW-1185">Reference proteome</keyword>
<dbReference type="SUPFAM" id="SSF56935">
    <property type="entry name" value="Porins"/>
    <property type="match status" value="1"/>
</dbReference>
<dbReference type="InterPro" id="IPR000531">
    <property type="entry name" value="Beta-barrel_TonB"/>
</dbReference>
<dbReference type="OrthoDB" id="176248at2"/>
<dbReference type="Proteomes" id="UP000061457">
    <property type="component" value="Chromosome II"/>
</dbReference>
<name>A0A0S2K734_9GAMM</name>
<dbReference type="GO" id="GO:0009279">
    <property type="term" value="C:cell outer membrane"/>
    <property type="evidence" value="ECO:0007669"/>
    <property type="project" value="UniProtKB-SubCell"/>
</dbReference>
<dbReference type="KEGG" id="pphe:PP2015_3700"/>
<keyword evidence="4 8" id="KW-0812">Transmembrane</keyword>
<dbReference type="PANTHER" id="PTHR47234:SF2">
    <property type="entry name" value="TONB-DEPENDENT RECEPTOR"/>
    <property type="match status" value="1"/>
</dbReference>
<dbReference type="PROSITE" id="PS52016">
    <property type="entry name" value="TONB_DEPENDENT_REC_3"/>
    <property type="match status" value="1"/>
</dbReference>
<organism evidence="13 14">
    <name type="scientific">Pseudoalteromonas phenolica</name>
    <dbReference type="NCBI Taxonomy" id="161398"/>
    <lineage>
        <taxon>Bacteria</taxon>
        <taxon>Pseudomonadati</taxon>
        <taxon>Pseudomonadota</taxon>
        <taxon>Gammaproteobacteria</taxon>
        <taxon>Alteromonadales</taxon>
        <taxon>Pseudoalteromonadaceae</taxon>
        <taxon>Pseudoalteromonas</taxon>
    </lineage>
</organism>
<evidence type="ECO:0000256" key="3">
    <source>
        <dbReference type="ARBA" id="ARBA00022452"/>
    </source>
</evidence>
<evidence type="ECO:0000256" key="2">
    <source>
        <dbReference type="ARBA" id="ARBA00022448"/>
    </source>
</evidence>
<dbReference type="InterPro" id="IPR037066">
    <property type="entry name" value="Plug_dom_sf"/>
</dbReference>
<gene>
    <name evidence="13" type="ORF">PP2015_3700</name>
</gene>
<accession>A0A0S2K734</accession>
<dbReference type="PATRIC" id="fig|161398.10.peg.3782"/>
<dbReference type="EMBL" id="CP013188">
    <property type="protein sequence ID" value="ALO44172.1"/>
    <property type="molecule type" value="Genomic_DNA"/>
</dbReference>
<dbReference type="InterPro" id="IPR012910">
    <property type="entry name" value="Plug_dom"/>
</dbReference>
<feature type="domain" description="TonB-dependent receptor plug" evidence="12">
    <location>
        <begin position="56"/>
        <end position="169"/>
    </location>
</feature>